<evidence type="ECO:0000313" key="8">
    <source>
        <dbReference type="RefSeq" id="XP_016484947.1"/>
    </source>
</evidence>
<dbReference type="STRING" id="4097.A0A1S4B7X0"/>
<keyword evidence="3" id="KW-0540">Nuclease</keyword>
<dbReference type="PaxDb" id="4097-A0A1S4B7X0"/>
<feature type="non-terminal residue" evidence="8">
    <location>
        <position position="180"/>
    </location>
</feature>
<dbReference type="GO" id="GO:0016787">
    <property type="term" value="F:hydrolase activity"/>
    <property type="evidence" value="ECO:0007669"/>
    <property type="project" value="UniProtKB-KW"/>
</dbReference>
<keyword evidence="4" id="KW-0255">Endonuclease</keyword>
<evidence type="ECO:0000256" key="1">
    <source>
        <dbReference type="ARBA" id="ARBA00022679"/>
    </source>
</evidence>
<dbReference type="InterPro" id="IPR043502">
    <property type="entry name" value="DNA/RNA_pol_sf"/>
</dbReference>
<dbReference type="KEGG" id="nta:107805421"/>
<dbReference type="Pfam" id="PF17917">
    <property type="entry name" value="RT_RNaseH"/>
    <property type="match status" value="1"/>
</dbReference>
<dbReference type="SUPFAM" id="SSF56672">
    <property type="entry name" value="DNA/RNA polymerases"/>
    <property type="match status" value="1"/>
</dbReference>
<accession>A0A1S4B7X0</accession>
<dbReference type="InterPro" id="IPR041373">
    <property type="entry name" value="RT_RNaseH"/>
</dbReference>
<evidence type="ECO:0000256" key="4">
    <source>
        <dbReference type="ARBA" id="ARBA00022759"/>
    </source>
</evidence>
<dbReference type="GO" id="GO:0003964">
    <property type="term" value="F:RNA-directed DNA polymerase activity"/>
    <property type="evidence" value="ECO:0007669"/>
    <property type="project" value="UniProtKB-KW"/>
</dbReference>
<feature type="domain" description="Reverse transcriptase RNase H-like" evidence="7">
    <location>
        <begin position="101"/>
        <end position="178"/>
    </location>
</feature>
<dbReference type="OrthoDB" id="1717786at2759"/>
<gene>
    <name evidence="8" type="primary">LOC107805421</name>
</gene>
<keyword evidence="2" id="KW-0548">Nucleotidyltransferase</keyword>
<dbReference type="GO" id="GO:0004519">
    <property type="term" value="F:endonuclease activity"/>
    <property type="evidence" value="ECO:0007669"/>
    <property type="project" value="UniProtKB-KW"/>
</dbReference>
<evidence type="ECO:0000256" key="2">
    <source>
        <dbReference type="ARBA" id="ARBA00022695"/>
    </source>
</evidence>
<keyword evidence="1" id="KW-0808">Transferase</keyword>
<evidence type="ECO:0000259" key="7">
    <source>
        <dbReference type="Pfam" id="PF17917"/>
    </source>
</evidence>
<evidence type="ECO:0000256" key="6">
    <source>
        <dbReference type="ARBA" id="ARBA00022918"/>
    </source>
</evidence>
<proteinExistence type="predicted"/>
<reference evidence="8" key="1">
    <citation type="submission" date="2025-08" db="UniProtKB">
        <authorList>
            <consortium name="RefSeq"/>
        </authorList>
    </citation>
    <scope>IDENTIFICATION</scope>
</reference>
<dbReference type="RefSeq" id="XP_016484947.1">
    <property type="nucleotide sequence ID" value="XM_016629461.1"/>
</dbReference>
<name>A0A1S4B7X0_TOBAC</name>
<sequence length="180" mass="20031">MRHPNSNEVRSFVDLVTDVIVDDASATMNVEDKLEAVLLNLDDDEKSDGYVECVNALQDASNKALNRIASYLGAKAIAPAPQAESTLEVLQRWKKKSVGLCDVAVGALLGQRINKIFHPVYYASKIMNDPQVNYTVTKNELLAIVFAMKKFQPYLMGTKVIVHTDHATLWYLMSKKDSKA</sequence>
<keyword evidence="5" id="KW-0378">Hydrolase</keyword>
<organism evidence="8">
    <name type="scientific">Nicotiana tabacum</name>
    <name type="common">Common tobacco</name>
    <dbReference type="NCBI Taxonomy" id="4097"/>
    <lineage>
        <taxon>Eukaryota</taxon>
        <taxon>Viridiplantae</taxon>
        <taxon>Streptophyta</taxon>
        <taxon>Embryophyta</taxon>
        <taxon>Tracheophyta</taxon>
        <taxon>Spermatophyta</taxon>
        <taxon>Magnoliopsida</taxon>
        <taxon>eudicotyledons</taxon>
        <taxon>Gunneridae</taxon>
        <taxon>Pentapetalae</taxon>
        <taxon>asterids</taxon>
        <taxon>lamiids</taxon>
        <taxon>Solanales</taxon>
        <taxon>Solanaceae</taxon>
        <taxon>Nicotianoideae</taxon>
        <taxon>Nicotianeae</taxon>
        <taxon>Nicotiana</taxon>
    </lineage>
</organism>
<dbReference type="CDD" id="cd09274">
    <property type="entry name" value="RNase_HI_RT_Ty3"/>
    <property type="match status" value="1"/>
</dbReference>
<keyword evidence="6" id="KW-0695">RNA-directed DNA polymerase</keyword>
<dbReference type="PANTHER" id="PTHR34072">
    <property type="entry name" value="ENZYMATIC POLYPROTEIN-RELATED"/>
    <property type="match status" value="1"/>
</dbReference>
<protein>
    <recommendedName>
        <fullName evidence="7">Reverse transcriptase RNase H-like domain-containing protein</fullName>
    </recommendedName>
</protein>
<evidence type="ECO:0000256" key="5">
    <source>
        <dbReference type="ARBA" id="ARBA00022801"/>
    </source>
</evidence>
<dbReference type="PANTHER" id="PTHR34072:SF57">
    <property type="entry name" value="RNA-DIRECTED DNA POLYMERASE"/>
    <property type="match status" value="1"/>
</dbReference>
<dbReference type="AlphaFoldDB" id="A0A1S4B7X0"/>
<evidence type="ECO:0000256" key="3">
    <source>
        <dbReference type="ARBA" id="ARBA00022722"/>
    </source>
</evidence>